<comment type="caution">
    <text evidence="1">The sequence shown here is derived from an EMBL/GenBank/DDBJ whole genome shotgun (WGS) entry which is preliminary data.</text>
</comment>
<reference evidence="1" key="1">
    <citation type="submission" date="2017-07" db="EMBL/GenBank/DDBJ databases">
        <title>Taro Niue Genome Assembly and Annotation.</title>
        <authorList>
            <person name="Atibalentja N."/>
            <person name="Keating K."/>
            <person name="Fields C.J."/>
        </authorList>
    </citation>
    <scope>NUCLEOTIDE SEQUENCE</scope>
    <source>
        <strain evidence="1">Niue_2</strain>
        <tissue evidence="1">Leaf</tissue>
    </source>
</reference>
<dbReference type="AlphaFoldDB" id="A0A843TRF0"/>
<dbReference type="EMBL" id="NMUH01000134">
    <property type="protein sequence ID" value="MQL72537.1"/>
    <property type="molecule type" value="Genomic_DNA"/>
</dbReference>
<evidence type="ECO:0000313" key="2">
    <source>
        <dbReference type="Proteomes" id="UP000652761"/>
    </source>
</evidence>
<dbReference type="Proteomes" id="UP000652761">
    <property type="component" value="Unassembled WGS sequence"/>
</dbReference>
<sequence length="78" mass="8729">MDTGVHVVCVCVASSMMPTVVSSPVGSPRFCVSQARECSGLVSVLVYHRGLCRLPGHRHSCVELYVRLRERRQWDNDL</sequence>
<protein>
    <submittedName>
        <fullName evidence="1">Uncharacterized protein</fullName>
    </submittedName>
</protein>
<proteinExistence type="predicted"/>
<organism evidence="1 2">
    <name type="scientific">Colocasia esculenta</name>
    <name type="common">Wild taro</name>
    <name type="synonym">Arum esculentum</name>
    <dbReference type="NCBI Taxonomy" id="4460"/>
    <lineage>
        <taxon>Eukaryota</taxon>
        <taxon>Viridiplantae</taxon>
        <taxon>Streptophyta</taxon>
        <taxon>Embryophyta</taxon>
        <taxon>Tracheophyta</taxon>
        <taxon>Spermatophyta</taxon>
        <taxon>Magnoliopsida</taxon>
        <taxon>Liliopsida</taxon>
        <taxon>Araceae</taxon>
        <taxon>Aroideae</taxon>
        <taxon>Colocasieae</taxon>
        <taxon>Colocasia</taxon>
    </lineage>
</organism>
<gene>
    <name evidence="1" type="ORF">Taro_004870</name>
</gene>
<name>A0A843TRF0_COLES</name>
<evidence type="ECO:0000313" key="1">
    <source>
        <dbReference type="EMBL" id="MQL72537.1"/>
    </source>
</evidence>
<accession>A0A843TRF0</accession>
<keyword evidence="2" id="KW-1185">Reference proteome</keyword>